<accession>A0A914QT10</accession>
<evidence type="ECO:0000313" key="2">
    <source>
        <dbReference type="Proteomes" id="UP000887578"/>
    </source>
</evidence>
<evidence type="ECO:0000313" key="3">
    <source>
        <dbReference type="WBParaSite" id="PDA_v2.g711.t1"/>
    </source>
</evidence>
<name>A0A914QT10_9BILA</name>
<evidence type="ECO:0000256" key="1">
    <source>
        <dbReference type="SAM" id="MobiDB-lite"/>
    </source>
</evidence>
<feature type="region of interest" description="Disordered" evidence="1">
    <location>
        <begin position="180"/>
        <end position="234"/>
    </location>
</feature>
<organism evidence="2 3">
    <name type="scientific">Panagrolaimus davidi</name>
    <dbReference type="NCBI Taxonomy" id="227884"/>
    <lineage>
        <taxon>Eukaryota</taxon>
        <taxon>Metazoa</taxon>
        <taxon>Ecdysozoa</taxon>
        <taxon>Nematoda</taxon>
        <taxon>Chromadorea</taxon>
        <taxon>Rhabditida</taxon>
        <taxon>Tylenchina</taxon>
        <taxon>Panagrolaimomorpha</taxon>
        <taxon>Panagrolaimoidea</taxon>
        <taxon>Panagrolaimidae</taxon>
        <taxon>Panagrolaimus</taxon>
    </lineage>
</organism>
<feature type="compositionally biased region" description="Acidic residues" evidence="1">
    <location>
        <begin position="202"/>
        <end position="218"/>
    </location>
</feature>
<proteinExistence type="predicted"/>
<keyword evidence="2" id="KW-1185">Reference proteome</keyword>
<dbReference type="Proteomes" id="UP000887578">
    <property type="component" value="Unplaced"/>
</dbReference>
<dbReference type="AlphaFoldDB" id="A0A914QT10"/>
<protein>
    <submittedName>
        <fullName evidence="3">Uncharacterized protein</fullName>
    </submittedName>
</protein>
<sequence length="234" mass="27569">MMDDFVYEFYFTSIKKNILKCQKRKCLKTVPCSYENREFLVDDPIAEHANCQTPMKDFLREQFKRVYLLKVAAGMLTSKNKEELKTEYEAQFKVAFPKDTVVEMKSMGQRIDRAVSTEMKADAINKIDKKFLFESSSTKKSVPQANIMPQVEMESREERNIMPQVEMESREERNIMPQVEMESREERNIMPQVEMESREEKDETNEIENDEDDEAEQTELEKSLGHLQIGKISF</sequence>
<reference evidence="3" key="1">
    <citation type="submission" date="2022-11" db="UniProtKB">
        <authorList>
            <consortium name="WormBaseParasite"/>
        </authorList>
    </citation>
    <scope>IDENTIFICATION</scope>
</reference>
<dbReference type="WBParaSite" id="PDA_v2.g711.t1">
    <property type="protein sequence ID" value="PDA_v2.g711.t1"/>
    <property type="gene ID" value="PDA_v2.g711"/>
</dbReference>